<protein>
    <submittedName>
        <fullName evidence="3">Uncharacterized protein</fullName>
    </submittedName>
</protein>
<dbReference type="InterPro" id="IPR011249">
    <property type="entry name" value="Metalloenz_LuxS/M16"/>
</dbReference>
<reference evidence="3" key="2">
    <citation type="submission" date="2015-06" db="UniProtKB">
        <authorList>
            <consortium name="EnsemblMetazoa"/>
        </authorList>
    </citation>
    <scope>IDENTIFICATION</scope>
</reference>
<name>T1GPP6_MEGSC</name>
<keyword evidence="4" id="KW-1185">Reference proteome</keyword>
<feature type="domain" description="Peptidase M16 N-terminal" evidence="1">
    <location>
        <begin position="54"/>
        <end position="130"/>
    </location>
</feature>
<proteinExistence type="predicted"/>
<dbReference type="PANTHER" id="PTHR43016">
    <property type="entry name" value="PRESEQUENCE PROTEASE"/>
    <property type="match status" value="1"/>
</dbReference>
<accession>T1GPP6</accession>
<dbReference type="OMA" id="CVEGPFW"/>
<evidence type="ECO:0000259" key="1">
    <source>
        <dbReference type="Pfam" id="PF00675"/>
    </source>
</evidence>
<dbReference type="Gene3D" id="3.30.830.10">
    <property type="entry name" value="Metalloenzyme, LuxS/M16 peptidase-like"/>
    <property type="match status" value="4"/>
</dbReference>
<dbReference type="InterPro" id="IPR011765">
    <property type="entry name" value="Pept_M16_N"/>
</dbReference>
<dbReference type="Pfam" id="PF05193">
    <property type="entry name" value="Peptidase_M16_C"/>
    <property type="match status" value="1"/>
</dbReference>
<dbReference type="EnsemblMetazoa" id="MESCA005582-RA">
    <property type="protein sequence ID" value="MESCA005582-PA"/>
    <property type="gene ID" value="MESCA005582"/>
</dbReference>
<dbReference type="SUPFAM" id="SSF63411">
    <property type="entry name" value="LuxS/MPP-like metallohydrolase"/>
    <property type="match status" value="3"/>
</dbReference>
<dbReference type="HOGENOM" id="CLU_006065_0_0_1"/>
<organism evidence="3 4">
    <name type="scientific">Megaselia scalaris</name>
    <name type="common">Humpbacked fly</name>
    <name type="synonym">Phora scalaris</name>
    <dbReference type="NCBI Taxonomy" id="36166"/>
    <lineage>
        <taxon>Eukaryota</taxon>
        <taxon>Metazoa</taxon>
        <taxon>Ecdysozoa</taxon>
        <taxon>Arthropoda</taxon>
        <taxon>Hexapoda</taxon>
        <taxon>Insecta</taxon>
        <taxon>Pterygota</taxon>
        <taxon>Neoptera</taxon>
        <taxon>Endopterygota</taxon>
        <taxon>Diptera</taxon>
        <taxon>Brachycera</taxon>
        <taxon>Muscomorpha</taxon>
        <taxon>Platypezoidea</taxon>
        <taxon>Phoridae</taxon>
        <taxon>Megaseliini</taxon>
        <taxon>Megaselia</taxon>
    </lineage>
</organism>
<sequence>MSTFKLIGKANVTEKVSVSKYRDERTGLTVVLTDVPGPVVKGEFVLCTESFSDDGLPHTLEHLIFLGSEMYPYKGVLDLLANRCLASGTNAYTEITHTGYTVDTAGSEGFLKLLPIYLDHILYPTLTSSTTLLKTIYPDSGLSYDVGGITGNIRTSTSMDEIRPFHQKFYRPENLTLIITGQIEADQVFEALRPIQEKVLRKPKRVTFEKPWQIPIGSIDESKDIKILYPSPNEDYGLVYVGFLGPNCVTDYMTFTAVDILLRYLTQSSVSSLKKEMMDIDEPFANEISYDTLETFNSLIYFSFDTVPTNKLDKITITMNCEGLDNRLRPYILLFMELLLEVPIKKGYKNISHEEVVSSLERNTVKCKNLLGFGGQFSYDIVHYTNLAILDMQIEPSKYELVVNLILDLLHSSLFTVERIRNNLKKKLVKLLQIKQFQDFDILIQEKFVRSILKDLDDTKNSIRVLNDLYLIREFLTKASNIALQIGTNLSDRINESKNLSQVWKRISCENSIPKSEMKFKVLPEWRQINYKGFDLNPGSQGKVIGIGSVEGACLKHAVEAINDFKSPDLAALRLYLQYIAQTEGPFWKRIRGQGLAYGYTIDAEIQSGLLVFGLDRATNVVSAVKETKKIIDNQLNDNIWDDILLESAKSSLIYETIKKEASMNKLFAEYLRLSYSEAPQNLNKELVKEIKNVTKEKLAEVGVKYISKLFTEVGRTVVVCQPDKVPEIVDEFDKMNMKLEIDSSFKESV</sequence>
<dbReference type="Proteomes" id="UP000015102">
    <property type="component" value="Unassembled WGS sequence"/>
</dbReference>
<evidence type="ECO:0000313" key="4">
    <source>
        <dbReference type="Proteomes" id="UP000015102"/>
    </source>
</evidence>
<reference evidence="4" key="1">
    <citation type="submission" date="2013-02" db="EMBL/GenBank/DDBJ databases">
        <authorList>
            <person name="Hughes D."/>
        </authorList>
    </citation>
    <scope>NUCLEOTIDE SEQUENCE</scope>
    <source>
        <strain>Durham</strain>
        <strain evidence="4">NC isolate 2 -- Noor lab</strain>
    </source>
</reference>
<dbReference type="STRING" id="36166.T1GPP6"/>
<evidence type="ECO:0000313" key="3">
    <source>
        <dbReference type="EnsemblMetazoa" id="MESCA005582-PA"/>
    </source>
</evidence>
<dbReference type="GO" id="GO:0046872">
    <property type="term" value="F:metal ion binding"/>
    <property type="evidence" value="ECO:0007669"/>
    <property type="project" value="InterPro"/>
</dbReference>
<dbReference type="AlphaFoldDB" id="T1GPP6"/>
<dbReference type="EMBL" id="CAQQ02039875">
    <property type="status" value="NOT_ANNOTATED_CDS"/>
    <property type="molecule type" value="Genomic_DNA"/>
</dbReference>
<evidence type="ECO:0000259" key="2">
    <source>
        <dbReference type="Pfam" id="PF05193"/>
    </source>
</evidence>
<feature type="domain" description="Peptidase M16 C-terminal" evidence="2">
    <location>
        <begin position="158"/>
        <end position="309"/>
    </location>
</feature>
<dbReference type="PANTHER" id="PTHR43016:SF16">
    <property type="entry name" value="METALLOPROTEASE, PUTATIVE (AFU_ORTHOLOGUE AFUA_4G07610)-RELATED"/>
    <property type="match status" value="1"/>
</dbReference>
<dbReference type="Pfam" id="PF00675">
    <property type="entry name" value="Peptidase_M16"/>
    <property type="match status" value="1"/>
</dbReference>
<dbReference type="EMBL" id="CAQQ02039874">
    <property type="status" value="NOT_ANNOTATED_CDS"/>
    <property type="molecule type" value="Genomic_DNA"/>
</dbReference>
<dbReference type="InterPro" id="IPR007863">
    <property type="entry name" value="Peptidase_M16_C"/>
</dbReference>